<evidence type="ECO:0000313" key="3">
    <source>
        <dbReference type="Proteomes" id="UP001054945"/>
    </source>
</evidence>
<dbReference type="EMBL" id="BPLR01016405">
    <property type="protein sequence ID" value="GIY83633.1"/>
    <property type="molecule type" value="Genomic_DNA"/>
</dbReference>
<feature type="compositionally biased region" description="Basic and acidic residues" evidence="1">
    <location>
        <begin position="48"/>
        <end position="64"/>
    </location>
</feature>
<name>A0AAV4WMT6_CAEEX</name>
<keyword evidence="3" id="KW-1185">Reference proteome</keyword>
<dbReference type="AlphaFoldDB" id="A0AAV4WMT6"/>
<feature type="region of interest" description="Disordered" evidence="1">
    <location>
        <begin position="48"/>
        <end position="75"/>
    </location>
</feature>
<reference evidence="2 3" key="1">
    <citation type="submission" date="2021-06" db="EMBL/GenBank/DDBJ databases">
        <title>Caerostris extrusa draft genome.</title>
        <authorList>
            <person name="Kono N."/>
            <person name="Arakawa K."/>
        </authorList>
    </citation>
    <scope>NUCLEOTIDE SEQUENCE [LARGE SCALE GENOMIC DNA]</scope>
</reference>
<evidence type="ECO:0000256" key="1">
    <source>
        <dbReference type="SAM" id="MobiDB-lite"/>
    </source>
</evidence>
<gene>
    <name evidence="2" type="ORF">CEXT_639191</name>
</gene>
<accession>A0AAV4WMT6</accession>
<proteinExistence type="predicted"/>
<organism evidence="2 3">
    <name type="scientific">Caerostris extrusa</name>
    <name type="common">Bark spider</name>
    <name type="synonym">Caerostris bankana</name>
    <dbReference type="NCBI Taxonomy" id="172846"/>
    <lineage>
        <taxon>Eukaryota</taxon>
        <taxon>Metazoa</taxon>
        <taxon>Ecdysozoa</taxon>
        <taxon>Arthropoda</taxon>
        <taxon>Chelicerata</taxon>
        <taxon>Arachnida</taxon>
        <taxon>Araneae</taxon>
        <taxon>Araneomorphae</taxon>
        <taxon>Entelegynae</taxon>
        <taxon>Araneoidea</taxon>
        <taxon>Araneidae</taxon>
        <taxon>Caerostris</taxon>
    </lineage>
</organism>
<protein>
    <submittedName>
        <fullName evidence="2">Uncharacterized protein</fullName>
    </submittedName>
</protein>
<sequence>MFRTSCLKRITSRSQLTQSETAIKKPRWMVNGIEGICINALRLRVGEKGLRPRGDGGPRKDCSRRGPHLNSKMQAGGKDATFFHHSFERHPLTPHPRSGTISTRLCRARISIPLQCFITVFVFPFQTFGYD</sequence>
<evidence type="ECO:0000313" key="2">
    <source>
        <dbReference type="EMBL" id="GIY83633.1"/>
    </source>
</evidence>
<comment type="caution">
    <text evidence="2">The sequence shown here is derived from an EMBL/GenBank/DDBJ whole genome shotgun (WGS) entry which is preliminary data.</text>
</comment>
<dbReference type="Proteomes" id="UP001054945">
    <property type="component" value="Unassembled WGS sequence"/>
</dbReference>